<evidence type="ECO:0000313" key="6">
    <source>
        <dbReference type="EMBL" id="SDX33145.1"/>
    </source>
</evidence>
<protein>
    <submittedName>
        <fullName evidence="6">Protein SCO1/2</fullName>
    </submittedName>
</protein>
<evidence type="ECO:0000256" key="2">
    <source>
        <dbReference type="ARBA" id="ARBA00023008"/>
    </source>
</evidence>
<feature type="binding site" evidence="3">
    <location>
        <position position="71"/>
    </location>
    <ligand>
        <name>Cu cation</name>
        <dbReference type="ChEBI" id="CHEBI:23378"/>
    </ligand>
</feature>
<dbReference type="Pfam" id="PF02630">
    <property type="entry name" value="SCO1-SenC"/>
    <property type="match status" value="1"/>
</dbReference>
<reference evidence="6 7" key="1">
    <citation type="submission" date="2016-10" db="EMBL/GenBank/DDBJ databases">
        <authorList>
            <person name="de Groot N.N."/>
        </authorList>
    </citation>
    <scope>NUCLEOTIDE SEQUENCE [LARGE SCALE GENOMIC DNA]</scope>
    <source>
        <strain evidence="6 7">DSM 19219</strain>
    </source>
</reference>
<dbReference type="PANTHER" id="PTHR12151:SF25">
    <property type="entry name" value="LINALOOL DEHYDRATASE_ISOMERASE DOMAIN-CONTAINING PROTEIN"/>
    <property type="match status" value="1"/>
</dbReference>
<dbReference type="EMBL" id="FNNI01000005">
    <property type="protein sequence ID" value="SDX33145.1"/>
    <property type="molecule type" value="Genomic_DNA"/>
</dbReference>
<comment type="similarity">
    <text evidence="1">Belongs to the SCO1/2 family.</text>
</comment>
<keyword evidence="3" id="KW-0479">Metal-binding</keyword>
<evidence type="ECO:0000259" key="5">
    <source>
        <dbReference type="PROSITE" id="PS51352"/>
    </source>
</evidence>
<keyword evidence="4" id="KW-1015">Disulfide bond</keyword>
<evidence type="ECO:0000256" key="3">
    <source>
        <dbReference type="PIRSR" id="PIRSR603782-1"/>
    </source>
</evidence>
<gene>
    <name evidence="6" type="ORF">SAMN05443545_10530</name>
</gene>
<dbReference type="FunFam" id="3.40.30.10:FF:000013">
    <property type="entry name" value="Blast:Protein SCO1 homolog, mitochondrial"/>
    <property type="match status" value="1"/>
</dbReference>
<dbReference type="InterPro" id="IPR013766">
    <property type="entry name" value="Thioredoxin_domain"/>
</dbReference>
<dbReference type="InterPro" id="IPR036249">
    <property type="entry name" value="Thioredoxin-like_sf"/>
</dbReference>
<dbReference type="Gene3D" id="3.40.30.10">
    <property type="entry name" value="Glutaredoxin"/>
    <property type="match status" value="1"/>
</dbReference>
<sequence length="198" mass="22070">MIANVAIYKWCLITFSILWLAGCSDQSWRTTSISDIMPDLDFELVDENGEAVTDDEYLGNPTLLYFGFTYCPDVCPNTLSRLATAIGQLDAEVRDDIRVLFVSVDPGRDTPEVLSRYTDAFGPQFIGLSGDNSALDAVTKRYRVTYSYGEEDSDGNYDVTHSSAVFAFDQNGEAQFMIRDTDSMQDIVSDLDQLVAEE</sequence>
<feature type="domain" description="Thioredoxin" evidence="5">
    <location>
        <begin position="31"/>
        <end position="196"/>
    </location>
</feature>
<evidence type="ECO:0000256" key="4">
    <source>
        <dbReference type="PIRSR" id="PIRSR603782-2"/>
    </source>
</evidence>
<evidence type="ECO:0000256" key="1">
    <source>
        <dbReference type="ARBA" id="ARBA00010996"/>
    </source>
</evidence>
<proteinExistence type="inferred from homology"/>
<keyword evidence="7" id="KW-1185">Reference proteome</keyword>
<dbReference type="STRING" id="574349.SAMN05443545_10530"/>
<dbReference type="CDD" id="cd02968">
    <property type="entry name" value="SCO"/>
    <property type="match status" value="1"/>
</dbReference>
<evidence type="ECO:0000313" key="7">
    <source>
        <dbReference type="Proteomes" id="UP000198500"/>
    </source>
</evidence>
<feature type="binding site" evidence="3">
    <location>
        <position position="75"/>
    </location>
    <ligand>
        <name>Cu cation</name>
        <dbReference type="ChEBI" id="CHEBI:23378"/>
    </ligand>
</feature>
<dbReference type="PANTHER" id="PTHR12151">
    <property type="entry name" value="ELECTRON TRANSPORT PROTIN SCO1/SENC FAMILY MEMBER"/>
    <property type="match status" value="1"/>
</dbReference>
<dbReference type="PROSITE" id="PS51352">
    <property type="entry name" value="THIOREDOXIN_2"/>
    <property type="match status" value="1"/>
</dbReference>
<organism evidence="6 7">
    <name type="scientific">Aidingimonas halophila</name>
    <dbReference type="NCBI Taxonomy" id="574349"/>
    <lineage>
        <taxon>Bacteria</taxon>
        <taxon>Pseudomonadati</taxon>
        <taxon>Pseudomonadota</taxon>
        <taxon>Gammaproteobacteria</taxon>
        <taxon>Oceanospirillales</taxon>
        <taxon>Halomonadaceae</taxon>
        <taxon>Aidingimonas</taxon>
    </lineage>
</organism>
<dbReference type="InterPro" id="IPR003782">
    <property type="entry name" value="SCO1/SenC"/>
</dbReference>
<keyword evidence="2 3" id="KW-0186">Copper</keyword>
<dbReference type="OrthoDB" id="9790194at2"/>
<accession>A0A1H3AU63</accession>
<dbReference type="SUPFAM" id="SSF52833">
    <property type="entry name" value="Thioredoxin-like"/>
    <property type="match status" value="1"/>
</dbReference>
<dbReference type="Proteomes" id="UP000198500">
    <property type="component" value="Unassembled WGS sequence"/>
</dbReference>
<name>A0A1H3AU63_9GAMM</name>
<feature type="binding site" evidence="3">
    <location>
        <position position="161"/>
    </location>
    <ligand>
        <name>Cu cation</name>
        <dbReference type="ChEBI" id="CHEBI:23378"/>
    </ligand>
</feature>
<dbReference type="AlphaFoldDB" id="A0A1H3AU63"/>
<dbReference type="GO" id="GO:0046872">
    <property type="term" value="F:metal ion binding"/>
    <property type="evidence" value="ECO:0007669"/>
    <property type="project" value="UniProtKB-KW"/>
</dbReference>
<feature type="disulfide bond" description="Redox-active" evidence="4">
    <location>
        <begin position="71"/>
        <end position="75"/>
    </location>
</feature>